<feature type="transmembrane region" description="Helical" evidence="1">
    <location>
        <begin position="37"/>
        <end position="56"/>
    </location>
</feature>
<dbReference type="Proteomes" id="UP000321827">
    <property type="component" value="Unassembled WGS sequence"/>
</dbReference>
<dbReference type="AlphaFoldDB" id="A0A511RHC3"/>
<sequence length="61" mass="6189">MNAKQRATVALFGAAGGTVGTFFALRGGEDPLTAPGLLLGFLVGFAVSYGLLALIYRSRGG</sequence>
<evidence type="ECO:0000313" key="3">
    <source>
        <dbReference type="Proteomes" id="UP000321827"/>
    </source>
</evidence>
<evidence type="ECO:0000256" key="1">
    <source>
        <dbReference type="SAM" id="Phobius"/>
    </source>
</evidence>
<keyword evidence="1" id="KW-1133">Transmembrane helix</keyword>
<reference evidence="2 3" key="1">
    <citation type="submission" date="2019-07" db="EMBL/GenBank/DDBJ databases">
        <title>Whole genome shotgun sequence of Oceanithermus desulfurans NBRC 100063.</title>
        <authorList>
            <person name="Hosoyama A."/>
            <person name="Uohara A."/>
            <person name="Ohji S."/>
            <person name="Ichikawa N."/>
        </authorList>
    </citation>
    <scope>NUCLEOTIDE SEQUENCE [LARGE SCALE GENOMIC DNA]</scope>
    <source>
        <strain evidence="2 3">NBRC 100063</strain>
    </source>
</reference>
<gene>
    <name evidence="2" type="ORF">ODE01S_04730</name>
</gene>
<evidence type="ECO:0000313" key="2">
    <source>
        <dbReference type="EMBL" id="GEM89039.1"/>
    </source>
</evidence>
<organism evidence="2 3">
    <name type="scientific">Oceanithermus desulfurans NBRC 100063</name>
    <dbReference type="NCBI Taxonomy" id="1227550"/>
    <lineage>
        <taxon>Bacteria</taxon>
        <taxon>Thermotogati</taxon>
        <taxon>Deinococcota</taxon>
        <taxon>Deinococci</taxon>
        <taxon>Thermales</taxon>
        <taxon>Thermaceae</taxon>
        <taxon>Oceanithermus</taxon>
    </lineage>
</organism>
<name>A0A511RHC3_9DEIN</name>
<accession>A0A511RHC3</accession>
<keyword evidence="1" id="KW-0472">Membrane</keyword>
<dbReference type="RefSeq" id="WP_147145447.1">
    <property type="nucleotide sequence ID" value="NZ_BJXN01000003.1"/>
</dbReference>
<comment type="caution">
    <text evidence="2">The sequence shown here is derived from an EMBL/GenBank/DDBJ whole genome shotgun (WGS) entry which is preliminary data.</text>
</comment>
<dbReference type="EMBL" id="BJXN01000003">
    <property type="protein sequence ID" value="GEM89039.1"/>
    <property type="molecule type" value="Genomic_DNA"/>
</dbReference>
<feature type="transmembrane region" description="Helical" evidence="1">
    <location>
        <begin position="7"/>
        <end position="25"/>
    </location>
</feature>
<keyword evidence="1" id="KW-0812">Transmembrane</keyword>
<protein>
    <submittedName>
        <fullName evidence="2">Uncharacterized protein</fullName>
    </submittedName>
</protein>
<proteinExistence type="predicted"/>